<dbReference type="HOGENOM" id="CLU_3313456_0_0_10"/>
<name>W0F864_9BACT</name>
<accession>W0F864</accession>
<organism evidence="1 2">
    <name type="scientific">Niabella soli DSM 19437</name>
    <dbReference type="NCBI Taxonomy" id="929713"/>
    <lineage>
        <taxon>Bacteria</taxon>
        <taxon>Pseudomonadati</taxon>
        <taxon>Bacteroidota</taxon>
        <taxon>Chitinophagia</taxon>
        <taxon>Chitinophagales</taxon>
        <taxon>Chitinophagaceae</taxon>
        <taxon>Niabella</taxon>
    </lineage>
</organism>
<dbReference type="STRING" id="929713.NIASO_10005"/>
<evidence type="ECO:0000313" key="1">
    <source>
        <dbReference type="EMBL" id="AHF17566.1"/>
    </source>
</evidence>
<dbReference type="KEGG" id="nso:NIASO_10005"/>
<dbReference type="AlphaFoldDB" id="W0F864"/>
<dbReference type="Proteomes" id="UP000003586">
    <property type="component" value="Chromosome"/>
</dbReference>
<gene>
    <name evidence="1" type="ORF">NIASO_10005</name>
</gene>
<evidence type="ECO:0000313" key="2">
    <source>
        <dbReference type="Proteomes" id="UP000003586"/>
    </source>
</evidence>
<reference evidence="1 2" key="1">
    <citation type="submission" date="2013-12" db="EMBL/GenBank/DDBJ databases">
        <authorList>
            <consortium name="DOE Joint Genome Institute"/>
            <person name="Eisen J."/>
            <person name="Huntemann M."/>
            <person name="Han J."/>
            <person name="Chen A."/>
            <person name="Kyrpides N."/>
            <person name="Mavromatis K."/>
            <person name="Markowitz V."/>
            <person name="Palaniappan K."/>
            <person name="Ivanova N."/>
            <person name="Schaumberg A."/>
            <person name="Pati A."/>
            <person name="Liolios K."/>
            <person name="Nordberg H.P."/>
            <person name="Cantor M.N."/>
            <person name="Hua S.X."/>
            <person name="Woyke T."/>
        </authorList>
    </citation>
    <scope>NUCLEOTIDE SEQUENCE [LARGE SCALE GENOMIC DNA]</scope>
    <source>
        <strain evidence="2">DSM 19437</strain>
    </source>
</reference>
<keyword evidence="2" id="KW-1185">Reference proteome</keyword>
<protein>
    <submittedName>
        <fullName evidence="1">Uncharacterized protein</fullName>
    </submittedName>
</protein>
<sequence>MLIAALKLKSVPIAIGTSKADSSTEAGPYKCTIEALPFF</sequence>
<dbReference type="EMBL" id="CP007035">
    <property type="protein sequence ID" value="AHF17566.1"/>
    <property type="molecule type" value="Genomic_DNA"/>
</dbReference>
<proteinExistence type="predicted"/>